<dbReference type="Proteomes" id="UP000251088">
    <property type="component" value="Unassembled WGS sequence"/>
</dbReference>
<reference evidence="1 2" key="1">
    <citation type="submission" date="2018-06" db="EMBL/GenBank/DDBJ databases">
        <authorList>
            <consortium name="Pathogen Informatics"/>
            <person name="Doyle S."/>
        </authorList>
    </citation>
    <scope>NUCLEOTIDE SEQUENCE [LARGE SCALE GENOMIC DNA]</scope>
    <source>
        <strain evidence="1 2">NCTC9128</strain>
    </source>
</reference>
<accession>A0A2X3ETG1</accession>
<proteinExistence type="predicted"/>
<evidence type="ECO:0000313" key="2">
    <source>
        <dbReference type="Proteomes" id="UP000251088"/>
    </source>
</evidence>
<protein>
    <submittedName>
        <fullName evidence="1">Uncharacterized protein</fullName>
    </submittedName>
</protein>
<sequence length="44" mass="5126">MKALGSRQLAIVAPQCILKAMMYKTFYNKKGINYNHYIIYINTV</sequence>
<gene>
    <name evidence="1" type="ORF">NCTC9128_01970</name>
</gene>
<name>A0A2X3ETG1_KLEPN</name>
<dbReference type="EMBL" id="UAWN01000008">
    <property type="protein sequence ID" value="SQC13890.1"/>
    <property type="molecule type" value="Genomic_DNA"/>
</dbReference>
<dbReference type="AlphaFoldDB" id="A0A2X3ETG1"/>
<organism evidence="1 2">
    <name type="scientific">Klebsiella pneumoniae</name>
    <dbReference type="NCBI Taxonomy" id="573"/>
    <lineage>
        <taxon>Bacteria</taxon>
        <taxon>Pseudomonadati</taxon>
        <taxon>Pseudomonadota</taxon>
        <taxon>Gammaproteobacteria</taxon>
        <taxon>Enterobacterales</taxon>
        <taxon>Enterobacteriaceae</taxon>
        <taxon>Klebsiella/Raoultella group</taxon>
        <taxon>Klebsiella</taxon>
        <taxon>Klebsiella pneumoniae complex</taxon>
    </lineage>
</organism>
<evidence type="ECO:0000313" key="1">
    <source>
        <dbReference type="EMBL" id="SQC13890.1"/>
    </source>
</evidence>